<dbReference type="Proteomes" id="UP001060261">
    <property type="component" value="Chromosome"/>
</dbReference>
<proteinExistence type="predicted"/>
<reference evidence="2" key="1">
    <citation type="submission" date="2022-09" db="EMBL/GenBank/DDBJ databases">
        <title>genome sequence of Deinococcus rubellus.</title>
        <authorList>
            <person name="Srinivasan S."/>
        </authorList>
    </citation>
    <scope>NUCLEOTIDE SEQUENCE</scope>
    <source>
        <strain evidence="2">Ant6</strain>
    </source>
</reference>
<keyword evidence="2" id="KW-0449">Lipoprotein</keyword>
<organism evidence="2 3">
    <name type="scientific">Deinococcus rubellus</name>
    <dbReference type="NCBI Taxonomy" id="1889240"/>
    <lineage>
        <taxon>Bacteria</taxon>
        <taxon>Thermotogati</taxon>
        <taxon>Deinococcota</taxon>
        <taxon>Deinococci</taxon>
        <taxon>Deinococcales</taxon>
        <taxon>Deinococcaceae</taxon>
        <taxon>Deinococcus</taxon>
    </lineage>
</organism>
<dbReference type="SUPFAM" id="SSF89392">
    <property type="entry name" value="Prokaryotic lipoproteins and lipoprotein localization factors"/>
    <property type="match status" value="1"/>
</dbReference>
<dbReference type="Gene3D" id="2.50.20.10">
    <property type="entry name" value="Lipoprotein localisation LolA/LolB/LppX"/>
    <property type="match status" value="1"/>
</dbReference>
<name>A0ABY5YL32_9DEIO</name>
<evidence type="ECO:0000313" key="2">
    <source>
        <dbReference type="EMBL" id="UWX65518.1"/>
    </source>
</evidence>
<sequence length="227" mass="24101">MRISPSLAVLGVLGVVSLTSFSVAQAQSADDILNNLASAQKSAKDVSFRVSGTADQGGGVQKLDLNVQTIPASNLARVVFNAPDALADNVVILDNKEVRNYLYLTNQITVMNASKAAGGQDLGGLDLSQLSNLVTALKTRYDVKLLGSSGAAPNRVYQLEASPRTGVQGGKTRVFVSENGWRPTRFQLIDGAGKTVADLNVSEYKVNSGLSMARLRQLPKDAQIIRQ</sequence>
<dbReference type="InterPro" id="IPR052944">
    <property type="entry name" value="Sporulation_related"/>
</dbReference>
<dbReference type="PANTHER" id="PTHR37507:SF2">
    <property type="entry name" value="SPORULATION PROTEIN YDCC"/>
    <property type="match status" value="1"/>
</dbReference>
<evidence type="ECO:0000256" key="1">
    <source>
        <dbReference type="SAM" id="SignalP"/>
    </source>
</evidence>
<feature type="signal peptide" evidence="1">
    <location>
        <begin position="1"/>
        <end position="26"/>
    </location>
</feature>
<accession>A0ABY5YL32</accession>
<dbReference type="InterPro" id="IPR029046">
    <property type="entry name" value="LolA/LolB/LppX"/>
</dbReference>
<evidence type="ECO:0000313" key="3">
    <source>
        <dbReference type="Proteomes" id="UP001060261"/>
    </source>
</evidence>
<keyword evidence="1" id="KW-0732">Signal</keyword>
<protein>
    <submittedName>
        <fullName evidence="2">Outer membrane lipoprotein carrier protein LolA</fullName>
    </submittedName>
</protein>
<feature type="chain" id="PRO_5045504416" evidence="1">
    <location>
        <begin position="27"/>
        <end position="227"/>
    </location>
</feature>
<keyword evidence="3" id="KW-1185">Reference proteome</keyword>
<dbReference type="RefSeq" id="WP_260561774.1">
    <property type="nucleotide sequence ID" value="NZ_BAABEC010000189.1"/>
</dbReference>
<dbReference type="CDD" id="cd16324">
    <property type="entry name" value="LolA_fold-like"/>
    <property type="match status" value="1"/>
</dbReference>
<gene>
    <name evidence="2" type="ORF">N0D28_07675</name>
</gene>
<dbReference type="EMBL" id="CP104213">
    <property type="protein sequence ID" value="UWX65518.1"/>
    <property type="molecule type" value="Genomic_DNA"/>
</dbReference>
<dbReference type="PANTHER" id="PTHR37507">
    <property type="entry name" value="SPORULATION PROTEIN YDCC"/>
    <property type="match status" value="1"/>
</dbReference>